<comment type="function">
    <text evidence="9">Part of the Sec protein translocase complex. Interacts with the SecYEG preprotein conducting channel. SecDF uses the proton motive force (PMF) to complete protein translocation after the ATP-dependent function of SecA.</text>
</comment>
<comment type="subunit">
    <text evidence="9">Forms a complex with SecF. Part of the essential Sec protein translocation apparatus which comprises SecA, SecYEG and auxiliary proteins SecDF. Other proteins may also be involved.</text>
</comment>
<dbReference type="GO" id="GO:0015450">
    <property type="term" value="F:protein-transporting ATPase activity"/>
    <property type="evidence" value="ECO:0007669"/>
    <property type="project" value="InterPro"/>
</dbReference>
<feature type="transmembrane region" description="Helical" evidence="9">
    <location>
        <begin position="494"/>
        <end position="513"/>
    </location>
</feature>
<dbReference type="GO" id="GO:0006605">
    <property type="term" value="P:protein targeting"/>
    <property type="evidence" value="ECO:0007669"/>
    <property type="project" value="UniProtKB-UniRule"/>
</dbReference>
<dbReference type="STRING" id="1449976.KALB_6603"/>
<dbReference type="Pfam" id="PF22599">
    <property type="entry name" value="SecDF_P1_head"/>
    <property type="match status" value="1"/>
</dbReference>
<keyword evidence="6 9" id="KW-1133">Transmembrane helix</keyword>
<evidence type="ECO:0000256" key="7">
    <source>
        <dbReference type="ARBA" id="ARBA00023010"/>
    </source>
</evidence>
<dbReference type="InterPro" id="IPR055344">
    <property type="entry name" value="SecD_SecF_C_bact"/>
</dbReference>
<proteinExistence type="inferred from homology"/>
<evidence type="ECO:0000313" key="13">
    <source>
        <dbReference type="EMBL" id="AHH99962.1"/>
    </source>
</evidence>
<dbReference type="InterPro" id="IPR048634">
    <property type="entry name" value="SecD_SecF_C"/>
</dbReference>
<evidence type="ECO:0000256" key="8">
    <source>
        <dbReference type="ARBA" id="ARBA00023136"/>
    </source>
</evidence>
<dbReference type="PANTHER" id="PTHR30081">
    <property type="entry name" value="PROTEIN-EXPORT MEMBRANE PROTEIN SEC"/>
    <property type="match status" value="1"/>
</dbReference>
<protein>
    <recommendedName>
        <fullName evidence="9">Protein translocase subunit SecD</fullName>
    </recommendedName>
</protein>
<dbReference type="Proteomes" id="UP000019225">
    <property type="component" value="Chromosome"/>
</dbReference>
<evidence type="ECO:0000259" key="11">
    <source>
        <dbReference type="Pfam" id="PF02355"/>
    </source>
</evidence>
<evidence type="ECO:0000313" key="14">
    <source>
        <dbReference type="Proteomes" id="UP000019225"/>
    </source>
</evidence>
<feature type="transmembrane region" description="Helical" evidence="9">
    <location>
        <begin position="12"/>
        <end position="30"/>
    </location>
</feature>
<dbReference type="GO" id="GO:0005886">
    <property type="term" value="C:plasma membrane"/>
    <property type="evidence" value="ECO:0007669"/>
    <property type="project" value="UniProtKB-SubCell"/>
</dbReference>
<dbReference type="EMBL" id="CP007155">
    <property type="protein sequence ID" value="AHH99962.1"/>
    <property type="molecule type" value="Genomic_DNA"/>
</dbReference>
<evidence type="ECO:0000259" key="12">
    <source>
        <dbReference type="Pfam" id="PF22599"/>
    </source>
</evidence>
<dbReference type="AlphaFoldDB" id="W5WGH3"/>
<sequence length="581" mass="60074">MAPPAGQIRPVRYLGVFAFILVVLYALVFFTGSGSPTPKLGIDLQGGTRVTLTAVSPDGKPPSKDSLALAQKIITDRVNGSGVTGPEVIQDGNNLVITAPGNDSDQLKSLGQAAVLRFRPVLNDPQSGSPLQIPVNPPAPTSTTPKPSDSAKPSGSNAPTSGSTPPPSSSSPKPQGAPVPAAQTSTTAPSSTAASTTAAPSGNEGEDAAQQAKKIADAKALRQNPNAGTDPNALKAALDSLNCGKPDPLKGYDDPAKPLVTCDQSGQYKYVLGPKFLDGAQIQNAQSGFDQQQAQWVVSLNFKPDGAATWGDYTGKHVGEQAAFVLDSQVVSAPKINQKILGATQISGQFTQQTAKDLANVLSFGSLPLSFNNSESQTVSATLGLSSLEAGLLAGGIGLLLVIIYCLFYYRALGVLTLLSLVCSGAMVYAVLVLLGRWMGYSLDLAGVAGFIIAIGITADSFVVFFERMKDEVREGRTFRSAVPRAWVRARRTILSADAVSFLAAAVLYALAVGGVKGFAFTTGMSTLLDLVVVFLVTHPLVVLASRSKTLSKPAFSGLGAVQKAGVEMRSAAAATAAKEA</sequence>
<feature type="compositionally biased region" description="Low complexity" evidence="10">
    <location>
        <begin position="141"/>
        <end position="163"/>
    </location>
</feature>
<keyword evidence="4 9" id="KW-0812">Transmembrane</keyword>
<dbReference type="InterPro" id="IPR022813">
    <property type="entry name" value="SecD/SecF_arch_bac"/>
</dbReference>
<gene>
    <name evidence="9" type="primary">secD</name>
    <name evidence="13" type="ORF">KALB_6603</name>
</gene>
<dbReference type="Pfam" id="PF07549">
    <property type="entry name" value="Sec_GG"/>
    <property type="match status" value="1"/>
</dbReference>
<evidence type="ECO:0000256" key="1">
    <source>
        <dbReference type="ARBA" id="ARBA00004651"/>
    </source>
</evidence>
<dbReference type="SUPFAM" id="SSF82866">
    <property type="entry name" value="Multidrug efflux transporter AcrB transmembrane domain"/>
    <property type="match status" value="1"/>
</dbReference>
<comment type="similarity">
    <text evidence="9">Belongs to the SecD/SecF family. SecD subfamily.</text>
</comment>
<dbReference type="HAMAP" id="MF_01463_B">
    <property type="entry name" value="SecD_B"/>
    <property type="match status" value="1"/>
</dbReference>
<evidence type="ECO:0000256" key="3">
    <source>
        <dbReference type="ARBA" id="ARBA00022475"/>
    </source>
</evidence>
<evidence type="ECO:0000256" key="9">
    <source>
        <dbReference type="HAMAP-Rule" id="MF_01463"/>
    </source>
</evidence>
<feature type="transmembrane region" description="Helical" evidence="9">
    <location>
        <begin position="445"/>
        <end position="466"/>
    </location>
</feature>
<dbReference type="InterPro" id="IPR054384">
    <property type="entry name" value="SecDF_P1_head"/>
</dbReference>
<dbReference type="GO" id="GO:0043952">
    <property type="term" value="P:protein transport by the Sec complex"/>
    <property type="evidence" value="ECO:0007669"/>
    <property type="project" value="UniProtKB-UniRule"/>
</dbReference>
<keyword evidence="3 9" id="KW-1003">Cell membrane</keyword>
<keyword evidence="2 9" id="KW-0813">Transport</keyword>
<dbReference type="PATRIC" id="fig|1449976.3.peg.6630"/>
<keyword evidence="7 9" id="KW-0811">Translocation</keyword>
<dbReference type="Gene3D" id="1.20.1640.10">
    <property type="entry name" value="Multidrug efflux transporter AcrB transmembrane domain"/>
    <property type="match status" value="1"/>
</dbReference>
<evidence type="ECO:0000256" key="4">
    <source>
        <dbReference type="ARBA" id="ARBA00022692"/>
    </source>
</evidence>
<keyword evidence="5 9" id="KW-0653">Protein transport</keyword>
<dbReference type="GO" id="GO:0065002">
    <property type="term" value="P:intracellular protein transmembrane transport"/>
    <property type="evidence" value="ECO:0007669"/>
    <property type="project" value="UniProtKB-UniRule"/>
</dbReference>
<feature type="transmembrane region" description="Helical" evidence="9">
    <location>
        <begin position="390"/>
        <end position="408"/>
    </location>
</feature>
<feature type="transmembrane region" description="Helical" evidence="9">
    <location>
        <begin position="519"/>
        <end position="544"/>
    </location>
</feature>
<organism evidence="13 14">
    <name type="scientific">Kutzneria albida DSM 43870</name>
    <dbReference type="NCBI Taxonomy" id="1449976"/>
    <lineage>
        <taxon>Bacteria</taxon>
        <taxon>Bacillati</taxon>
        <taxon>Actinomycetota</taxon>
        <taxon>Actinomycetes</taxon>
        <taxon>Pseudonocardiales</taxon>
        <taxon>Pseudonocardiaceae</taxon>
        <taxon>Kutzneria</taxon>
    </lineage>
</organism>
<dbReference type="Gene3D" id="3.30.70.3220">
    <property type="match status" value="1"/>
</dbReference>
<dbReference type="InterPro" id="IPR022646">
    <property type="entry name" value="SecD/SecF_CS"/>
</dbReference>
<name>W5WGH3_9PSEU</name>
<feature type="transmembrane region" description="Helical" evidence="9">
    <location>
        <begin position="415"/>
        <end position="439"/>
    </location>
</feature>
<reference evidence="13 14" key="1">
    <citation type="journal article" date="2014" name="BMC Genomics">
        <title>Complete genome sequence of producer of the glycopeptide antibiotic Aculeximycin Kutzneria albida DSM 43870T, a representative of minor genus of Pseudonocardiaceae.</title>
        <authorList>
            <person name="Rebets Y."/>
            <person name="Tokovenko B."/>
            <person name="Lushchyk I."/>
            <person name="Ruckert C."/>
            <person name="Zaburannyi N."/>
            <person name="Bechthold A."/>
            <person name="Kalinowski J."/>
            <person name="Luzhetskyy A."/>
        </authorList>
    </citation>
    <scope>NUCLEOTIDE SEQUENCE [LARGE SCALE GENOMIC DNA]</scope>
    <source>
        <strain evidence="13">DSM 43870</strain>
    </source>
</reference>
<dbReference type="OrthoDB" id="5240379at2"/>
<comment type="subcellular location">
    <subcellularLocation>
        <location evidence="1 9">Cell membrane</location>
        <topology evidence="1 9">Multi-pass membrane protein</topology>
    </subcellularLocation>
</comment>
<evidence type="ECO:0000256" key="6">
    <source>
        <dbReference type="ARBA" id="ARBA00022989"/>
    </source>
</evidence>
<feature type="domain" description="Protein export membrane protein SecD/SecF C-terminal" evidence="11">
    <location>
        <begin position="370"/>
        <end position="544"/>
    </location>
</feature>
<feature type="compositionally biased region" description="Low complexity" evidence="10">
    <location>
        <begin position="170"/>
        <end position="201"/>
    </location>
</feature>
<keyword evidence="8 9" id="KW-0472">Membrane</keyword>
<feature type="domain" description="SecDF P1 head subdomain" evidence="12">
    <location>
        <begin position="264"/>
        <end position="368"/>
    </location>
</feature>
<evidence type="ECO:0000256" key="10">
    <source>
        <dbReference type="SAM" id="MobiDB-lite"/>
    </source>
</evidence>
<dbReference type="NCBIfam" id="TIGR00916">
    <property type="entry name" value="2A0604s01"/>
    <property type="match status" value="1"/>
</dbReference>
<dbReference type="NCBIfam" id="TIGR01129">
    <property type="entry name" value="secD"/>
    <property type="match status" value="1"/>
</dbReference>
<dbReference type="Gene3D" id="3.30.1360.200">
    <property type="match status" value="1"/>
</dbReference>
<keyword evidence="14" id="KW-1185">Reference proteome</keyword>
<dbReference type="InterPro" id="IPR005791">
    <property type="entry name" value="SecD"/>
</dbReference>
<dbReference type="eggNOG" id="COG0342">
    <property type="taxonomic scope" value="Bacteria"/>
</dbReference>
<evidence type="ECO:0000256" key="2">
    <source>
        <dbReference type="ARBA" id="ARBA00022448"/>
    </source>
</evidence>
<evidence type="ECO:0000256" key="5">
    <source>
        <dbReference type="ARBA" id="ARBA00022927"/>
    </source>
</evidence>
<dbReference type="HOGENOM" id="CLU_007894_4_2_11"/>
<feature type="region of interest" description="Disordered" evidence="10">
    <location>
        <begin position="122"/>
        <end position="215"/>
    </location>
</feature>
<dbReference type="Pfam" id="PF02355">
    <property type="entry name" value="SecD_SecF_C"/>
    <property type="match status" value="1"/>
</dbReference>
<dbReference type="PANTHER" id="PTHR30081:SF1">
    <property type="entry name" value="PROTEIN TRANSLOCASE SUBUNIT SECD"/>
    <property type="match status" value="1"/>
</dbReference>
<dbReference type="KEGG" id="kal:KALB_6603"/>
<dbReference type="RefSeq" id="WP_025359841.1">
    <property type="nucleotide sequence ID" value="NZ_CP007155.1"/>
</dbReference>
<accession>W5WGH3</accession>